<dbReference type="Gene3D" id="2.40.170.20">
    <property type="entry name" value="TonB-dependent receptor, beta-barrel domain"/>
    <property type="match status" value="1"/>
</dbReference>
<evidence type="ECO:0000256" key="3">
    <source>
        <dbReference type="ARBA" id="ARBA00013013"/>
    </source>
</evidence>
<dbReference type="InterPro" id="IPR039426">
    <property type="entry name" value="TonB-dep_rcpt-like"/>
</dbReference>
<comment type="catalytic activity">
    <reaction evidence="15">
        <text>D-threo-isocitrate + NADP(+) = 2-oxoglutarate + CO2 + NADPH</text>
        <dbReference type="Rhea" id="RHEA:19629"/>
        <dbReference type="ChEBI" id="CHEBI:15562"/>
        <dbReference type="ChEBI" id="CHEBI:16526"/>
        <dbReference type="ChEBI" id="CHEBI:16810"/>
        <dbReference type="ChEBI" id="CHEBI:57783"/>
        <dbReference type="ChEBI" id="CHEBI:58349"/>
        <dbReference type="EC" id="1.1.1.42"/>
    </reaction>
</comment>
<keyword evidence="5 17" id="KW-0813">Transport</keyword>
<dbReference type="InterPro" id="IPR037066">
    <property type="entry name" value="Plug_dom_sf"/>
</dbReference>
<dbReference type="Pfam" id="PF13715">
    <property type="entry name" value="CarbopepD_reg_2"/>
    <property type="match status" value="1"/>
</dbReference>
<keyword evidence="11" id="KW-0521">NADP</keyword>
<proteinExistence type="inferred from homology"/>
<keyword evidence="10" id="KW-0460">Magnesium</keyword>
<dbReference type="Pfam" id="PF07715">
    <property type="entry name" value="Plug"/>
    <property type="match status" value="1"/>
</dbReference>
<dbReference type="Gene3D" id="2.170.130.10">
    <property type="entry name" value="TonB-dependent receptor, plug domain"/>
    <property type="match status" value="1"/>
</dbReference>
<dbReference type="PROSITE" id="PS52016">
    <property type="entry name" value="TONB_DEPENDENT_REC_3"/>
    <property type="match status" value="1"/>
</dbReference>
<dbReference type="Gene3D" id="2.60.40.1120">
    <property type="entry name" value="Carboxypeptidase-like, regulatory domain"/>
    <property type="match status" value="1"/>
</dbReference>
<comment type="cofactor">
    <cofactor evidence="1">
        <name>Mg(2+)</name>
        <dbReference type="ChEBI" id="CHEBI:18420"/>
    </cofactor>
</comment>
<dbReference type="RefSeq" id="WP_283239828.1">
    <property type="nucleotide sequence ID" value="NZ_JASGBP010000009.1"/>
</dbReference>
<evidence type="ECO:0000256" key="7">
    <source>
        <dbReference type="ARBA" id="ARBA00022532"/>
    </source>
</evidence>
<evidence type="ECO:0000313" key="19">
    <source>
        <dbReference type="EMBL" id="MDI9258162.1"/>
    </source>
</evidence>
<comment type="caution">
    <text evidence="19">The sequence shown here is derived from an EMBL/GenBank/DDBJ whole genome shotgun (WGS) entry which is preliminary data.</text>
</comment>
<accession>A0ABT6XST0</accession>
<dbReference type="PANTHER" id="PTHR36999:SF1">
    <property type="entry name" value="ISOCITRATE DEHYDROGENASE (NADP(+))"/>
    <property type="match status" value="1"/>
</dbReference>
<organism evidence="19 20">
    <name type="scientific">Flavobacterium sedimenticola</name>
    <dbReference type="NCBI Taxonomy" id="3043286"/>
    <lineage>
        <taxon>Bacteria</taxon>
        <taxon>Pseudomonadati</taxon>
        <taxon>Bacteroidota</taxon>
        <taxon>Flavobacteriia</taxon>
        <taxon>Flavobacteriales</taxon>
        <taxon>Flavobacteriaceae</taxon>
        <taxon>Flavobacterium</taxon>
    </lineage>
</organism>
<keyword evidence="8 17" id="KW-0812">Transmembrane</keyword>
<evidence type="ECO:0000259" key="18">
    <source>
        <dbReference type="Pfam" id="PF07715"/>
    </source>
</evidence>
<keyword evidence="19" id="KW-0675">Receptor</keyword>
<reference evidence="19 20" key="1">
    <citation type="submission" date="2023-05" db="EMBL/GenBank/DDBJ databases">
        <title>Flavobacterium sedimenti sp. nov., isolated from the sediment.</title>
        <authorList>
            <person name="Wu N."/>
        </authorList>
    </citation>
    <scope>NUCLEOTIDE SEQUENCE [LARGE SCALE GENOMIC DNA]</scope>
    <source>
        <strain evidence="19 20">YZ-48</strain>
    </source>
</reference>
<keyword evidence="7" id="KW-0816">Tricarboxylic acid cycle</keyword>
<keyword evidence="13 17" id="KW-0472">Membrane</keyword>
<evidence type="ECO:0000256" key="16">
    <source>
        <dbReference type="ARBA" id="ARBA00046318"/>
    </source>
</evidence>
<gene>
    <name evidence="19" type="ORF">QHT84_12125</name>
</gene>
<keyword evidence="20" id="KW-1185">Reference proteome</keyword>
<evidence type="ECO:0000256" key="11">
    <source>
        <dbReference type="ARBA" id="ARBA00022857"/>
    </source>
</evidence>
<evidence type="ECO:0000256" key="8">
    <source>
        <dbReference type="ARBA" id="ARBA00022692"/>
    </source>
</evidence>
<dbReference type="InterPro" id="IPR012910">
    <property type="entry name" value="Plug_dom"/>
</dbReference>
<keyword evidence="4" id="KW-0329">Glyoxylate bypass</keyword>
<keyword evidence="12" id="KW-0560">Oxidoreductase</keyword>
<evidence type="ECO:0000256" key="17">
    <source>
        <dbReference type="PROSITE-ProRule" id="PRU01360"/>
    </source>
</evidence>
<dbReference type="InterPro" id="IPR004436">
    <property type="entry name" value="Isocitrate_DH_NADP_mono"/>
</dbReference>
<dbReference type="Proteomes" id="UP001230035">
    <property type="component" value="Unassembled WGS sequence"/>
</dbReference>
<evidence type="ECO:0000256" key="13">
    <source>
        <dbReference type="ARBA" id="ARBA00023136"/>
    </source>
</evidence>
<protein>
    <recommendedName>
        <fullName evidence="3">isocitrate dehydrogenase (NADP(+))</fullName>
        <ecNumber evidence="3">1.1.1.42</ecNumber>
    </recommendedName>
</protein>
<evidence type="ECO:0000256" key="9">
    <source>
        <dbReference type="ARBA" id="ARBA00022723"/>
    </source>
</evidence>
<evidence type="ECO:0000256" key="1">
    <source>
        <dbReference type="ARBA" id="ARBA00001946"/>
    </source>
</evidence>
<evidence type="ECO:0000256" key="14">
    <source>
        <dbReference type="ARBA" id="ARBA00023237"/>
    </source>
</evidence>
<evidence type="ECO:0000256" key="12">
    <source>
        <dbReference type="ARBA" id="ARBA00023002"/>
    </source>
</evidence>
<keyword evidence="9" id="KW-0479">Metal-binding</keyword>
<keyword evidence="6 17" id="KW-1134">Transmembrane beta strand</keyword>
<evidence type="ECO:0000256" key="15">
    <source>
        <dbReference type="ARBA" id="ARBA00023554"/>
    </source>
</evidence>
<keyword evidence="14 17" id="KW-0998">Cell outer membrane</keyword>
<feature type="domain" description="TonB-dependent receptor plug" evidence="18">
    <location>
        <begin position="129"/>
        <end position="221"/>
    </location>
</feature>
<evidence type="ECO:0000313" key="20">
    <source>
        <dbReference type="Proteomes" id="UP001230035"/>
    </source>
</evidence>
<dbReference type="EC" id="1.1.1.42" evidence="3"/>
<name>A0ABT6XST0_9FLAO</name>
<dbReference type="SUPFAM" id="SSF49464">
    <property type="entry name" value="Carboxypeptidase regulatory domain-like"/>
    <property type="match status" value="1"/>
</dbReference>
<evidence type="ECO:0000256" key="4">
    <source>
        <dbReference type="ARBA" id="ARBA00022435"/>
    </source>
</evidence>
<dbReference type="InterPro" id="IPR008969">
    <property type="entry name" value="CarboxyPept-like_regulatory"/>
</dbReference>
<dbReference type="InterPro" id="IPR036942">
    <property type="entry name" value="Beta-barrel_TonB_sf"/>
</dbReference>
<comment type="subcellular location">
    <subcellularLocation>
        <location evidence="2 17">Cell outer membrane</location>
        <topology evidence="2 17">Multi-pass membrane protein</topology>
    </subcellularLocation>
</comment>
<evidence type="ECO:0000256" key="5">
    <source>
        <dbReference type="ARBA" id="ARBA00022448"/>
    </source>
</evidence>
<dbReference type="EMBL" id="JASGBP010000009">
    <property type="protein sequence ID" value="MDI9258162.1"/>
    <property type="molecule type" value="Genomic_DNA"/>
</dbReference>
<evidence type="ECO:0000256" key="6">
    <source>
        <dbReference type="ARBA" id="ARBA00022452"/>
    </source>
</evidence>
<dbReference type="SUPFAM" id="SSF56935">
    <property type="entry name" value="Porins"/>
    <property type="match status" value="1"/>
</dbReference>
<comment type="similarity">
    <text evidence="17">Belongs to the TonB-dependent receptor family.</text>
</comment>
<dbReference type="PANTHER" id="PTHR36999">
    <property type="entry name" value="ISOCITRATE DEHYDROGENASE [NADP]"/>
    <property type="match status" value="1"/>
</dbReference>
<comment type="similarity">
    <text evidence="16">Belongs to the monomeric-type IDH family.</text>
</comment>
<sequence length="790" mass="89883">MRDIITMLCMLLALFYINSVAGQEKRTFSGTLKDSQSKETLLFATIDLGNGYAVNTNEYGFFSISVPPGSYPVTVSYVGYQTLHFEVNLNRDVVQTIELARAEEVLQEVVIQNHRLATQLKRPEMSIAKMDAATIKKTPVVFGEVDVLKAILQLPGITNSGEGSSGFHVRGGSVDQNLVLLDEATLYNSSHLFGFFSVLNNDAVKDIKLYKGAIPARFGGRVSSVMDIYQKEGNAESFHLNGGIGVISSRLLAEGPIVRGKSSFLLGGRASYAHLFMNMSDTKNSAYFYDLNTKVSHRFNEANTLYASGYFGRDYFAIGDDFKNTYGNALLNLRWNHLFSDRLFSNLSVNYSDYYYGLEIPMAAFAWQSGISNLNVKYDFKYYATEQFKFNFGINKINYRFDPGEIKPTTEDSGVNYKQLQKKNATEVAAYFDTEQKLTNRLQLHYGFRLSYFQRFGKQTVNTYQDNLAVLYDAVYDIYYKATPIGTKIYGRHEKIIDFFNWEPRAALSYTWGEQAVKLGYNRMAQYVHLLSNTLTPTPLDIWTPSDRFIKPQLADQFTLGYYTTLKEERYSVEVEAYFKQVKNRMNYIDGADLIANEAIEQVLLNGEERAYGVEFLGRKNTGKLTGWLSYTLSKAEQRTPGRTPLEPGINNGKWYNANHDRTHNLAVTANYELSRRWSLGSNFTFQTGRATTQPNGYYEYLGINVPSYEARNAARLPHYHRLDLAATYTPKPDSKKRFTSEWVFSIYNVYNQMNANSINFRQNADTGVNESIQLSIFGMVPSVTYNFKF</sequence>
<evidence type="ECO:0000256" key="10">
    <source>
        <dbReference type="ARBA" id="ARBA00022842"/>
    </source>
</evidence>
<evidence type="ECO:0000256" key="2">
    <source>
        <dbReference type="ARBA" id="ARBA00004571"/>
    </source>
</evidence>